<comment type="subcellular location">
    <subcellularLocation>
        <location evidence="1">Nucleus</location>
    </subcellularLocation>
</comment>
<accession>W4IKK0</accession>
<evidence type="ECO:0000313" key="4">
    <source>
        <dbReference type="EMBL" id="ETW43987.1"/>
    </source>
</evidence>
<name>W4IKK0_PLAFA</name>
<evidence type="ECO:0000256" key="3">
    <source>
        <dbReference type="ARBA" id="ARBA00022694"/>
    </source>
</evidence>
<keyword evidence="3" id="KW-0819">tRNA processing</keyword>
<dbReference type="GO" id="GO:0005655">
    <property type="term" value="C:nucleolar ribonuclease P complex"/>
    <property type="evidence" value="ECO:0007669"/>
    <property type="project" value="TreeGrafter"/>
</dbReference>
<proteinExistence type="inferred from homology"/>
<gene>
    <name evidence="4" type="ORF">PFNF135_01588</name>
</gene>
<organism evidence="4 5">
    <name type="scientific">Plasmodium falciparum NF135/5.C10</name>
    <dbReference type="NCBI Taxonomy" id="1036726"/>
    <lineage>
        <taxon>Eukaryota</taxon>
        <taxon>Sar</taxon>
        <taxon>Alveolata</taxon>
        <taxon>Apicomplexa</taxon>
        <taxon>Aconoidasida</taxon>
        <taxon>Haemosporida</taxon>
        <taxon>Plasmodiidae</taxon>
        <taxon>Plasmodium</taxon>
        <taxon>Plasmodium (Laverania)</taxon>
    </lineage>
</organism>
<dbReference type="AlphaFoldDB" id="W4IKK0"/>
<evidence type="ECO:0000256" key="2">
    <source>
        <dbReference type="ARBA" id="ARBA00007331"/>
    </source>
</evidence>
<dbReference type="InterPro" id="IPR016195">
    <property type="entry name" value="Pol/histidinol_Pase-like"/>
</dbReference>
<dbReference type="SUPFAM" id="SSF89550">
    <property type="entry name" value="PHP domain-like"/>
    <property type="match status" value="1"/>
</dbReference>
<reference evidence="4 5" key="2">
    <citation type="submission" date="2013-02" db="EMBL/GenBank/DDBJ databases">
        <title>The Genome Sequence of Plasmodium falciparum NF135/5.C10.</title>
        <authorList>
            <consortium name="The Broad Institute Genome Sequencing Platform"/>
            <consortium name="The Broad Institute Genome Sequencing Center for Infectious Disease"/>
            <person name="Neafsey D."/>
            <person name="Cheeseman I."/>
            <person name="Volkman S."/>
            <person name="Adams J."/>
            <person name="Walker B."/>
            <person name="Young S.K."/>
            <person name="Zeng Q."/>
            <person name="Gargeya S."/>
            <person name="Fitzgerald M."/>
            <person name="Haas B."/>
            <person name="Abouelleil A."/>
            <person name="Alvarado L."/>
            <person name="Arachchi H.M."/>
            <person name="Berlin A.M."/>
            <person name="Chapman S.B."/>
            <person name="Dewar J."/>
            <person name="Goldberg J."/>
            <person name="Griggs A."/>
            <person name="Gujja S."/>
            <person name="Hansen M."/>
            <person name="Howarth C."/>
            <person name="Imamovic A."/>
            <person name="Larimer J."/>
            <person name="McCowan C."/>
            <person name="Murphy C."/>
            <person name="Neiman D."/>
            <person name="Pearson M."/>
            <person name="Priest M."/>
            <person name="Roberts A."/>
            <person name="Saif S."/>
            <person name="Shea T."/>
            <person name="Sisk P."/>
            <person name="Sykes S."/>
            <person name="Wortman J."/>
            <person name="Nusbaum C."/>
            <person name="Birren B."/>
        </authorList>
    </citation>
    <scope>NUCLEOTIDE SEQUENCE [LARGE SCALE GENOMIC DNA]</scope>
    <source>
        <strain evidence="4 5">NF135/5.C10</strain>
    </source>
</reference>
<dbReference type="OrthoDB" id="17948at2759"/>
<evidence type="ECO:0000313" key="5">
    <source>
        <dbReference type="Proteomes" id="UP000019114"/>
    </source>
</evidence>
<dbReference type="PANTHER" id="PTHR13031">
    <property type="entry name" value="RIBONUCLEASE P SUBUNIT P30"/>
    <property type="match status" value="1"/>
</dbReference>
<evidence type="ECO:0000256" key="1">
    <source>
        <dbReference type="ARBA" id="ARBA00004123"/>
    </source>
</evidence>
<dbReference type="InterPro" id="IPR002738">
    <property type="entry name" value="RNase_P_p30"/>
</dbReference>
<reference evidence="4 5" key="1">
    <citation type="submission" date="2013-02" db="EMBL/GenBank/DDBJ databases">
        <title>The Genome Annotation of Plasmodium falciparum NF135/5.C10.</title>
        <authorList>
            <consortium name="The Broad Institute Genome Sequencing Platform"/>
            <consortium name="The Broad Institute Genome Sequencing Center for Infectious Disease"/>
            <person name="Neafsey D."/>
            <person name="Hoffman S."/>
            <person name="Volkman S."/>
            <person name="Rosenthal P."/>
            <person name="Walker B."/>
            <person name="Young S.K."/>
            <person name="Zeng Q."/>
            <person name="Gargeya S."/>
            <person name="Fitzgerald M."/>
            <person name="Haas B."/>
            <person name="Abouelleil A."/>
            <person name="Allen A.W."/>
            <person name="Alvarado L."/>
            <person name="Arachchi H.M."/>
            <person name="Berlin A.M."/>
            <person name="Chapman S.B."/>
            <person name="Gainer-Dewar J."/>
            <person name="Goldberg J."/>
            <person name="Griggs A."/>
            <person name="Gujja S."/>
            <person name="Hansen M."/>
            <person name="Howarth C."/>
            <person name="Imamovic A."/>
            <person name="Ireland A."/>
            <person name="Larimer J."/>
            <person name="McCowan C."/>
            <person name="Murphy C."/>
            <person name="Pearson M."/>
            <person name="Poon T.W."/>
            <person name="Priest M."/>
            <person name="Roberts A."/>
            <person name="Saif S."/>
            <person name="Shea T."/>
            <person name="Sisk P."/>
            <person name="Sykes S."/>
            <person name="Wortman J."/>
            <person name="Nusbaum C."/>
            <person name="Birren B."/>
        </authorList>
    </citation>
    <scope>NUCLEOTIDE SEQUENCE [LARGE SCALE GENOMIC DNA]</scope>
    <source>
        <strain evidence="4 5">NF135/5.C10</strain>
    </source>
</reference>
<dbReference type="GO" id="GO:0003723">
    <property type="term" value="F:RNA binding"/>
    <property type="evidence" value="ECO:0007669"/>
    <property type="project" value="TreeGrafter"/>
</dbReference>
<dbReference type="PANTHER" id="PTHR13031:SF0">
    <property type="entry name" value="RIBONUCLEASE P PROTEIN SUBUNIT P30"/>
    <property type="match status" value="1"/>
</dbReference>
<dbReference type="Proteomes" id="UP000019114">
    <property type="component" value="Unassembled WGS sequence"/>
</dbReference>
<dbReference type="Pfam" id="PF01876">
    <property type="entry name" value="RNase_P_p30"/>
    <property type="match status" value="1"/>
</dbReference>
<comment type="similarity">
    <text evidence="2">Belongs to the eukaryotic/archaeal RNase P protein component 3 family.</text>
</comment>
<dbReference type="EMBL" id="KI926032">
    <property type="protein sequence ID" value="ETW43987.1"/>
    <property type="molecule type" value="Genomic_DNA"/>
</dbReference>
<sequence length="373" mass="43967">MYINLNIKHSSHKNDKCLIYKALNVGYNIVALSINYNNLKNGKDNNNMCDITWKVINCTAYNNNHDKKNNLNNKYGERNYFIEQLDKNNKMNDNILNINNMISENYILINRSNNFCIKNICDDFIFYENEKDLSKKKKNDINELLYKYIPRENYDLSNNINSFILKRLNVKYQDVYKIEKEYNNLIKENNFDIIAFEIDNAEEINMIISKFDCDIIYFNMTKSFVSLRKSDIQGAIDKGIFFEISSFIKGNDDFQYVIYSLNLNNFFLTIPLNKLIISSGSSHINQIIDPLNFLRSFFNFNKLSYKKLIGCITTVPLACIQRASVRKSLNTAVFYKKEDRDILKKKEKKKKKKNDSTIIIYILIFGLSHEKNK</sequence>
<protein>
    <submittedName>
        <fullName evidence="4">Uncharacterized protein</fullName>
    </submittedName>
</protein>
<dbReference type="GO" id="GO:0008033">
    <property type="term" value="P:tRNA processing"/>
    <property type="evidence" value="ECO:0007669"/>
    <property type="project" value="UniProtKB-KW"/>
</dbReference>